<dbReference type="eggNOG" id="COG1819">
    <property type="taxonomic scope" value="Bacteria"/>
</dbReference>
<dbReference type="InterPro" id="IPR006326">
    <property type="entry name" value="UDPGT_MGT-like"/>
</dbReference>
<dbReference type="NCBIfam" id="TIGR01426">
    <property type="entry name" value="MGT"/>
    <property type="match status" value="1"/>
</dbReference>
<dbReference type="GO" id="GO:0016758">
    <property type="term" value="F:hexosyltransferase activity"/>
    <property type="evidence" value="ECO:0007669"/>
    <property type="project" value="InterPro"/>
</dbReference>
<dbReference type="PANTHER" id="PTHR48043">
    <property type="entry name" value="EG:EG0003.4 PROTEIN-RELATED"/>
    <property type="match status" value="1"/>
</dbReference>
<reference evidence="4 5" key="1">
    <citation type="journal article" date="2011" name="J. Bacteriol.">
        <title>Genome sequence of Brevibacillus laterosporus LMG 15441, a pathogen of invertebrates.</title>
        <authorList>
            <person name="Djukic M."/>
            <person name="Poehlein A."/>
            <person name="Thurmer A."/>
            <person name="Daniel R."/>
        </authorList>
    </citation>
    <scope>NUCLEOTIDE SEQUENCE [LARGE SCALE GENOMIC DNA]</scope>
    <source>
        <strain evidence="4 5">LMG 15441</strain>
    </source>
</reference>
<dbReference type="Pfam" id="PF00201">
    <property type="entry name" value="UDPGT"/>
    <property type="match status" value="1"/>
</dbReference>
<keyword evidence="3 4" id="KW-0808">Transferase</keyword>
<evidence type="ECO:0000313" key="4">
    <source>
        <dbReference type="EMBL" id="AIG27548.1"/>
    </source>
</evidence>
<evidence type="ECO:0000256" key="2">
    <source>
        <dbReference type="ARBA" id="ARBA00022676"/>
    </source>
</evidence>
<gene>
    <name evidence="4" type="ORF">BRLA_c032360</name>
</gene>
<dbReference type="HOGENOM" id="CLU_000537_7_1_9"/>
<dbReference type="CDD" id="cd03784">
    <property type="entry name" value="GT1_Gtf-like"/>
    <property type="match status" value="1"/>
</dbReference>
<dbReference type="InterPro" id="IPR050271">
    <property type="entry name" value="UDP-glycosyltransferase"/>
</dbReference>
<dbReference type="AlphaFoldDB" id="A0A075R8D5"/>
<evidence type="ECO:0000256" key="1">
    <source>
        <dbReference type="ARBA" id="ARBA00009995"/>
    </source>
</evidence>
<evidence type="ECO:0000256" key="3">
    <source>
        <dbReference type="ARBA" id="ARBA00022679"/>
    </source>
</evidence>
<dbReference type="FunFam" id="3.40.50.2000:FF:000072">
    <property type="entry name" value="Glycosyl transferase"/>
    <property type="match status" value="1"/>
</dbReference>
<dbReference type="Proteomes" id="UP000005850">
    <property type="component" value="Chromosome"/>
</dbReference>
<protein>
    <submittedName>
        <fullName evidence="4">Glycosyltransferase, MGT family protein</fullName>
        <ecNumber evidence="4">2.4.1.-</ecNumber>
    </submittedName>
</protein>
<dbReference type="EMBL" id="CP007806">
    <property type="protein sequence ID" value="AIG27548.1"/>
    <property type="molecule type" value="Genomic_DNA"/>
</dbReference>
<dbReference type="Gene3D" id="3.40.50.2000">
    <property type="entry name" value="Glycogen Phosphorylase B"/>
    <property type="match status" value="2"/>
</dbReference>
<dbReference type="STRING" id="1042163.BRLA_c032360"/>
<dbReference type="InterPro" id="IPR002213">
    <property type="entry name" value="UDP_glucos_trans"/>
</dbReference>
<comment type="similarity">
    <text evidence="1">Belongs to the UDP-glycosyltransferase family.</text>
</comment>
<evidence type="ECO:0000313" key="5">
    <source>
        <dbReference type="Proteomes" id="UP000005850"/>
    </source>
</evidence>
<dbReference type="SUPFAM" id="SSF53756">
    <property type="entry name" value="UDP-Glycosyltransferase/glycogen phosphorylase"/>
    <property type="match status" value="1"/>
</dbReference>
<dbReference type="KEGG" id="blr:BRLA_c032360"/>
<accession>A0A075R8D5</accession>
<keyword evidence="5" id="KW-1185">Reference proteome</keyword>
<sequence>MAKALYISMLGEGHVNPTLGLVTDLVKRGEQIVYYSSNHFQEKIEQTGAIFRPVDQRAQEILQEISNLINSQPVEFFLQFLHAMEMITDTIQNEITNETYDYLLYDAQTMVGTWIAHQCKLLSIATWTTFAFSNDPHENMTLTDSDDEKGKLERLATLQNFLQLEKIQECKKQLENKYKVPFPGFFLSNPGPVDLNIVFTSSYFQRNSEQFDDNYIFVGPSIPDSSHLGDFPIDELTGKQVIFISMGTIVNQQLELYQKCFTALKDVDGKVVLSIGKNTTMEELGDIPDNFIVRHYVPQIDVLRHTNVFISHCGMNSISESLYFEVPLVMLPIVNDQPMIARRVKELGAGVLLDFENLSSEDIKQAVHEVLENPIYQEKAKKISQSFHKSGGRQRAADEVFKFTRTITKR</sequence>
<dbReference type="EC" id="2.4.1.-" evidence="4"/>
<organism evidence="4 5">
    <name type="scientific">Brevibacillus laterosporus LMG 15441</name>
    <dbReference type="NCBI Taxonomy" id="1042163"/>
    <lineage>
        <taxon>Bacteria</taxon>
        <taxon>Bacillati</taxon>
        <taxon>Bacillota</taxon>
        <taxon>Bacilli</taxon>
        <taxon>Bacillales</taxon>
        <taxon>Paenibacillaceae</taxon>
        <taxon>Brevibacillus</taxon>
    </lineage>
</organism>
<keyword evidence="2 4" id="KW-0328">Glycosyltransferase</keyword>
<proteinExistence type="inferred from homology"/>
<dbReference type="RefSeq" id="WP_003336983.1">
    <property type="nucleotide sequence ID" value="NZ_CP007806.1"/>
</dbReference>
<name>A0A075R8D5_BRELA</name>
<dbReference type="PANTHER" id="PTHR48043:SF145">
    <property type="entry name" value="FI06409P-RELATED"/>
    <property type="match status" value="1"/>
</dbReference>
<dbReference type="GO" id="GO:0008194">
    <property type="term" value="F:UDP-glycosyltransferase activity"/>
    <property type="evidence" value="ECO:0007669"/>
    <property type="project" value="InterPro"/>
</dbReference>